<proteinExistence type="predicted"/>
<name>A0ABP0Z529_9ROSI</name>
<evidence type="ECO:0000313" key="1">
    <source>
        <dbReference type="EMBL" id="CAK9326045.1"/>
    </source>
</evidence>
<reference evidence="1 2" key="1">
    <citation type="submission" date="2024-03" db="EMBL/GenBank/DDBJ databases">
        <authorList>
            <person name="Gkanogiannis A."/>
            <person name="Becerra Lopez-Lavalle L."/>
        </authorList>
    </citation>
    <scope>NUCLEOTIDE SEQUENCE [LARGE SCALE GENOMIC DNA]</scope>
</reference>
<gene>
    <name evidence="1" type="ORF">CITCOLO1_LOCUS18371</name>
</gene>
<dbReference type="EMBL" id="OZ021741">
    <property type="protein sequence ID" value="CAK9326045.1"/>
    <property type="molecule type" value="Genomic_DNA"/>
</dbReference>
<organism evidence="1 2">
    <name type="scientific">Citrullus colocynthis</name>
    <name type="common">colocynth</name>
    <dbReference type="NCBI Taxonomy" id="252529"/>
    <lineage>
        <taxon>Eukaryota</taxon>
        <taxon>Viridiplantae</taxon>
        <taxon>Streptophyta</taxon>
        <taxon>Embryophyta</taxon>
        <taxon>Tracheophyta</taxon>
        <taxon>Spermatophyta</taxon>
        <taxon>Magnoliopsida</taxon>
        <taxon>eudicotyledons</taxon>
        <taxon>Gunneridae</taxon>
        <taxon>Pentapetalae</taxon>
        <taxon>rosids</taxon>
        <taxon>fabids</taxon>
        <taxon>Cucurbitales</taxon>
        <taxon>Cucurbitaceae</taxon>
        <taxon>Benincaseae</taxon>
        <taxon>Citrullus</taxon>
    </lineage>
</organism>
<evidence type="ECO:0000313" key="2">
    <source>
        <dbReference type="Proteomes" id="UP001642487"/>
    </source>
</evidence>
<sequence length="104" mass="11724">MDIMENDNLNLQNNLSDFISEDENEVLRCLGTMRSDANFNGLHEEYSAAVGFHHSLFPNPPVSFHPNLASSFSDSISYTDIDWSFDSSQSPKLTNKNFCSKNDV</sequence>
<keyword evidence="2" id="KW-1185">Reference proteome</keyword>
<dbReference type="Proteomes" id="UP001642487">
    <property type="component" value="Chromosome 7"/>
</dbReference>
<protein>
    <submittedName>
        <fullName evidence="1">Uncharacterized protein</fullName>
    </submittedName>
</protein>
<accession>A0ABP0Z529</accession>